<keyword evidence="3" id="KW-1185">Reference proteome</keyword>
<sequence length="150" mass="16164">MSAPVPVGGLIQVALAVEDIEASLDRWCALFDVERPEVVTLEPNPDETYRGQPAGYRLRLAVITVPGSQVVIELNEPDANPSTFREFLTEHGEGVHHLGFAVGDARDAVVEGLEMAGFAKRVEAYYPGGSWTVLDTEAALGVNLNIKPHA</sequence>
<dbReference type="Gene3D" id="3.10.180.10">
    <property type="entry name" value="2,3-Dihydroxybiphenyl 1,2-Dioxygenase, domain 1"/>
    <property type="match status" value="1"/>
</dbReference>
<feature type="domain" description="VOC" evidence="1">
    <location>
        <begin position="9"/>
        <end position="150"/>
    </location>
</feature>
<name>A0ABV9HC41_9MICO</name>
<dbReference type="Proteomes" id="UP001596011">
    <property type="component" value="Unassembled WGS sequence"/>
</dbReference>
<dbReference type="InterPro" id="IPR029068">
    <property type="entry name" value="Glyas_Bleomycin-R_OHBP_Dase"/>
</dbReference>
<accession>A0ABV9HC41</accession>
<protein>
    <submittedName>
        <fullName evidence="2">VOC family protein</fullName>
    </submittedName>
</protein>
<comment type="caution">
    <text evidence="2">The sequence shown here is derived from an EMBL/GenBank/DDBJ whole genome shotgun (WGS) entry which is preliminary data.</text>
</comment>
<proteinExistence type="predicted"/>
<gene>
    <name evidence="2" type="ORF">ACFO6V_04755</name>
</gene>
<organism evidence="2 3">
    <name type="scientific">Promicromonospora alba</name>
    <dbReference type="NCBI Taxonomy" id="1616110"/>
    <lineage>
        <taxon>Bacteria</taxon>
        <taxon>Bacillati</taxon>
        <taxon>Actinomycetota</taxon>
        <taxon>Actinomycetes</taxon>
        <taxon>Micrococcales</taxon>
        <taxon>Promicromonosporaceae</taxon>
        <taxon>Promicromonospora</taxon>
    </lineage>
</organism>
<evidence type="ECO:0000313" key="2">
    <source>
        <dbReference type="EMBL" id="MFC4627534.1"/>
    </source>
</evidence>
<dbReference type="SUPFAM" id="SSF54593">
    <property type="entry name" value="Glyoxalase/Bleomycin resistance protein/Dihydroxybiphenyl dioxygenase"/>
    <property type="match status" value="1"/>
</dbReference>
<dbReference type="RefSeq" id="WP_377132768.1">
    <property type="nucleotide sequence ID" value="NZ_JBHSFI010000002.1"/>
</dbReference>
<dbReference type="InterPro" id="IPR037523">
    <property type="entry name" value="VOC_core"/>
</dbReference>
<reference evidence="3" key="1">
    <citation type="journal article" date="2019" name="Int. J. Syst. Evol. Microbiol.">
        <title>The Global Catalogue of Microorganisms (GCM) 10K type strain sequencing project: providing services to taxonomists for standard genome sequencing and annotation.</title>
        <authorList>
            <consortium name="The Broad Institute Genomics Platform"/>
            <consortium name="The Broad Institute Genome Sequencing Center for Infectious Disease"/>
            <person name="Wu L."/>
            <person name="Ma J."/>
        </authorList>
    </citation>
    <scope>NUCLEOTIDE SEQUENCE [LARGE SCALE GENOMIC DNA]</scope>
    <source>
        <strain evidence="3">CCUG 42722</strain>
    </source>
</reference>
<evidence type="ECO:0000259" key="1">
    <source>
        <dbReference type="PROSITE" id="PS51819"/>
    </source>
</evidence>
<dbReference type="PROSITE" id="PS51819">
    <property type="entry name" value="VOC"/>
    <property type="match status" value="1"/>
</dbReference>
<evidence type="ECO:0000313" key="3">
    <source>
        <dbReference type="Proteomes" id="UP001596011"/>
    </source>
</evidence>
<dbReference type="Pfam" id="PF13669">
    <property type="entry name" value="Glyoxalase_4"/>
    <property type="match status" value="1"/>
</dbReference>
<dbReference type="EMBL" id="JBHSFI010000002">
    <property type="protein sequence ID" value="MFC4627534.1"/>
    <property type="molecule type" value="Genomic_DNA"/>
</dbReference>